<evidence type="ECO:0000313" key="10">
    <source>
        <dbReference type="EMBL" id="MCB8884058.1"/>
    </source>
</evidence>
<dbReference type="PRINTS" id="PR00411">
    <property type="entry name" value="PNDRDTASEI"/>
</dbReference>
<dbReference type="AlphaFoldDB" id="A0A964E7J1"/>
<protein>
    <submittedName>
        <fullName evidence="10">FAD-dependent oxidoreductase</fullName>
    </submittedName>
</protein>
<proteinExistence type="predicted"/>
<keyword evidence="8" id="KW-0411">Iron-sulfur</keyword>
<dbReference type="PROSITE" id="PS51296">
    <property type="entry name" value="RIESKE"/>
    <property type="match status" value="1"/>
</dbReference>
<evidence type="ECO:0000256" key="4">
    <source>
        <dbReference type="ARBA" id="ARBA00022723"/>
    </source>
</evidence>
<dbReference type="InterPro" id="IPR023753">
    <property type="entry name" value="FAD/NAD-binding_dom"/>
</dbReference>
<dbReference type="GO" id="GO:0046872">
    <property type="term" value="F:metal ion binding"/>
    <property type="evidence" value="ECO:0007669"/>
    <property type="project" value="UniProtKB-KW"/>
</dbReference>
<dbReference type="Pfam" id="PF00355">
    <property type="entry name" value="Rieske"/>
    <property type="match status" value="1"/>
</dbReference>
<dbReference type="Gene3D" id="3.50.50.60">
    <property type="entry name" value="FAD/NAD(P)-binding domain"/>
    <property type="match status" value="2"/>
</dbReference>
<keyword evidence="7" id="KW-0408">Iron</keyword>
<dbReference type="InterPro" id="IPR036188">
    <property type="entry name" value="FAD/NAD-bd_sf"/>
</dbReference>
<evidence type="ECO:0000256" key="3">
    <source>
        <dbReference type="ARBA" id="ARBA00022714"/>
    </source>
</evidence>
<dbReference type="GO" id="GO:0051537">
    <property type="term" value="F:2 iron, 2 sulfur cluster binding"/>
    <property type="evidence" value="ECO:0007669"/>
    <property type="project" value="UniProtKB-KW"/>
</dbReference>
<dbReference type="RefSeq" id="WP_227310797.1">
    <property type="nucleotide sequence ID" value="NZ_JAESVA010000023.1"/>
</dbReference>
<dbReference type="SUPFAM" id="SSF55424">
    <property type="entry name" value="FAD/NAD-linked reductases, dimerisation (C-terminal) domain"/>
    <property type="match status" value="1"/>
</dbReference>
<evidence type="ECO:0000259" key="9">
    <source>
        <dbReference type="PROSITE" id="PS51296"/>
    </source>
</evidence>
<dbReference type="Gene3D" id="3.30.390.30">
    <property type="match status" value="1"/>
</dbReference>
<dbReference type="Pfam" id="PF07992">
    <property type="entry name" value="Pyr_redox_2"/>
    <property type="match status" value="1"/>
</dbReference>
<sequence>MQQKAHSVASFAQIPDGGMLAVQVDGEKVLLLRDGSSVTAVSGTCTHAGGPLSEGVRHGNRIICPWHKAAFCNRTGEVLDPPAVDSLPSFSVRVEAGHVLVSVPPAKPVLPKPSNDKRCFVIIGAGAAGAVAAQTLREAGFGGRIVMLDHENRVPYDRTILSKYFLAGSESGEKSPLQTQSFYNNKGIERLTATVQHIDIRDRRIDFSDGSSISYDAALVASGGSPTHPQLPGADLGNAFVLRSRADADAILAQAERSASAVVVGASFIGMEVAASLRERGLAVTVVAKDKVPFAARFGEPVGKAFQALHEQKGVEFRLNSEIASLQGDKTVRSVLLKSGEQITTDLVIFGFGMTPSTTFASELPRTDDGGILVDSWLRASDTVYAAGDIACFPYSGEQDPIRVEHWRVAQQQGRIAALNMLGQAKRYDAVPVFWTIQYLKRLDYIGQAREWDDLIIHGDIKKLEFLSYYVKDGKVLAAAGVGRDQDTAALGELFEMQKTWAPETLGDSPAKLLESLNQKAADDWDKSKFEITAD</sequence>
<evidence type="ECO:0000256" key="2">
    <source>
        <dbReference type="ARBA" id="ARBA00022630"/>
    </source>
</evidence>
<evidence type="ECO:0000256" key="7">
    <source>
        <dbReference type="ARBA" id="ARBA00023004"/>
    </source>
</evidence>
<dbReference type="Pfam" id="PF14759">
    <property type="entry name" value="Reductase_C"/>
    <property type="match status" value="1"/>
</dbReference>
<organism evidence="10 11">
    <name type="scientific">Acidisoma cellulosilyticum</name>
    <dbReference type="NCBI Taxonomy" id="2802395"/>
    <lineage>
        <taxon>Bacteria</taxon>
        <taxon>Pseudomonadati</taxon>
        <taxon>Pseudomonadota</taxon>
        <taxon>Alphaproteobacteria</taxon>
        <taxon>Acetobacterales</taxon>
        <taxon>Acidocellaceae</taxon>
        <taxon>Acidisoma</taxon>
    </lineage>
</organism>
<dbReference type="GO" id="GO:0016651">
    <property type="term" value="F:oxidoreductase activity, acting on NAD(P)H"/>
    <property type="evidence" value="ECO:0007669"/>
    <property type="project" value="TreeGrafter"/>
</dbReference>
<dbReference type="GO" id="GO:0005737">
    <property type="term" value="C:cytoplasm"/>
    <property type="evidence" value="ECO:0007669"/>
    <property type="project" value="TreeGrafter"/>
</dbReference>
<keyword evidence="11" id="KW-1185">Reference proteome</keyword>
<evidence type="ECO:0000256" key="8">
    <source>
        <dbReference type="ARBA" id="ARBA00023014"/>
    </source>
</evidence>
<keyword evidence="5" id="KW-0274">FAD</keyword>
<name>A0A964E7J1_9PROT</name>
<dbReference type="InterPro" id="IPR036922">
    <property type="entry name" value="Rieske_2Fe-2S_sf"/>
</dbReference>
<keyword evidence="6" id="KW-0560">Oxidoreductase</keyword>
<evidence type="ECO:0000256" key="6">
    <source>
        <dbReference type="ARBA" id="ARBA00023002"/>
    </source>
</evidence>
<dbReference type="PANTHER" id="PTHR43557:SF2">
    <property type="entry name" value="RIESKE DOMAIN-CONTAINING PROTEIN-RELATED"/>
    <property type="match status" value="1"/>
</dbReference>
<keyword evidence="4" id="KW-0479">Metal-binding</keyword>
<dbReference type="InterPro" id="IPR028202">
    <property type="entry name" value="Reductase_C"/>
</dbReference>
<dbReference type="SUPFAM" id="SSF51905">
    <property type="entry name" value="FAD/NAD(P)-binding domain"/>
    <property type="match status" value="1"/>
</dbReference>
<dbReference type="EMBL" id="JAESVA010000023">
    <property type="protein sequence ID" value="MCB8884058.1"/>
    <property type="molecule type" value="Genomic_DNA"/>
</dbReference>
<dbReference type="InterPro" id="IPR016156">
    <property type="entry name" value="FAD/NAD-linked_Rdtase_dimer_sf"/>
</dbReference>
<dbReference type="PANTHER" id="PTHR43557">
    <property type="entry name" value="APOPTOSIS-INDUCING FACTOR 1"/>
    <property type="match status" value="1"/>
</dbReference>
<evidence type="ECO:0000256" key="5">
    <source>
        <dbReference type="ARBA" id="ARBA00022827"/>
    </source>
</evidence>
<gene>
    <name evidence="10" type="ORF">ACELLULO517_27790</name>
</gene>
<dbReference type="PRINTS" id="PR00368">
    <property type="entry name" value="FADPNR"/>
</dbReference>
<evidence type="ECO:0000256" key="1">
    <source>
        <dbReference type="ARBA" id="ARBA00001974"/>
    </source>
</evidence>
<dbReference type="InterPro" id="IPR050446">
    <property type="entry name" value="FAD-oxidoreductase/Apoptosis"/>
</dbReference>
<dbReference type="InterPro" id="IPR017941">
    <property type="entry name" value="Rieske_2Fe-2S"/>
</dbReference>
<dbReference type="Proteomes" id="UP000721844">
    <property type="component" value="Unassembled WGS sequence"/>
</dbReference>
<dbReference type="SUPFAM" id="SSF50022">
    <property type="entry name" value="ISP domain"/>
    <property type="match status" value="1"/>
</dbReference>
<dbReference type="Gene3D" id="2.102.10.10">
    <property type="entry name" value="Rieske [2Fe-2S] iron-sulphur domain"/>
    <property type="match status" value="1"/>
</dbReference>
<reference evidence="10 11" key="1">
    <citation type="journal article" date="2021" name="Microorganisms">
        <title>Acidisoma silvae sp. nov. and Acidisomacellulosilytica sp. nov., Two Acidophilic Bacteria Isolated from Decaying Wood, Hydrolyzing Cellulose and Producing Poly-3-hydroxybutyrate.</title>
        <authorList>
            <person name="Mieszkin S."/>
            <person name="Pouder E."/>
            <person name="Uroz S."/>
            <person name="Simon-Colin C."/>
            <person name="Alain K."/>
        </authorList>
    </citation>
    <scope>NUCLEOTIDE SEQUENCE [LARGE SCALE GENOMIC DNA]</scope>
    <source>
        <strain evidence="10 11">HW T5.17</strain>
    </source>
</reference>
<comment type="caution">
    <text evidence="10">The sequence shown here is derived from an EMBL/GenBank/DDBJ whole genome shotgun (WGS) entry which is preliminary data.</text>
</comment>
<comment type="cofactor">
    <cofactor evidence="1">
        <name>FAD</name>
        <dbReference type="ChEBI" id="CHEBI:57692"/>
    </cofactor>
</comment>
<feature type="domain" description="Rieske" evidence="9">
    <location>
        <begin position="6"/>
        <end position="101"/>
    </location>
</feature>
<evidence type="ECO:0000313" key="11">
    <source>
        <dbReference type="Proteomes" id="UP000721844"/>
    </source>
</evidence>
<accession>A0A964E7J1</accession>
<keyword evidence="2" id="KW-0285">Flavoprotein</keyword>
<keyword evidence="3" id="KW-0001">2Fe-2S</keyword>